<feature type="region of interest" description="Disordered" evidence="1">
    <location>
        <begin position="211"/>
        <end position="247"/>
    </location>
</feature>
<dbReference type="EMBL" id="KZ308346">
    <property type="protein sequence ID" value="KAG8227886.1"/>
    <property type="molecule type" value="Genomic_DNA"/>
</dbReference>
<evidence type="ECO:0000313" key="2">
    <source>
        <dbReference type="EMBL" id="KAG8227886.1"/>
    </source>
</evidence>
<feature type="compositionally biased region" description="Basic and acidic residues" evidence="1">
    <location>
        <begin position="230"/>
        <end position="247"/>
    </location>
</feature>
<reference evidence="2" key="2">
    <citation type="submission" date="2017-10" db="EMBL/GenBank/DDBJ databases">
        <title>Ladona fulva Genome sequencing and assembly.</title>
        <authorList>
            <person name="Murali S."/>
            <person name="Richards S."/>
            <person name="Bandaranaike D."/>
            <person name="Bellair M."/>
            <person name="Blankenburg K."/>
            <person name="Chao H."/>
            <person name="Dinh H."/>
            <person name="Doddapaneni H."/>
            <person name="Dugan-Rocha S."/>
            <person name="Elkadiri S."/>
            <person name="Gnanaolivu R."/>
            <person name="Hernandez B."/>
            <person name="Skinner E."/>
            <person name="Javaid M."/>
            <person name="Lee S."/>
            <person name="Li M."/>
            <person name="Ming W."/>
            <person name="Munidasa M."/>
            <person name="Muniz J."/>
            <person name="Nguyen L."/>
            <person name="Hughes D."/>
            <person name="Osuji N."/>
            <person name="Pu L.-L."/>
            <person name="Puazo M."/>
            <person name="Qu C."/>
            <person name="Quiroz J."/>
            <person name="Raj R."/>
            <person name="Weissenberger G."/>
            <person name="Xin Y."/>
            <person name="Zou X."/>
            <person name="Han Y."/>
            <person name="Worley K."/>
            <person name="Muzny D."/>
            <person name="Gibbs R."/>
        </authorList>
    </citation>
    <scope>NUCLEOTIDE SEQUENCE</scope>
    <source>
        <strain evidence="2">Sampled in the wild</strain>
    </source>
</reference>
<evidence type="ECO:0000313" key="3">
    <source>
        <dbReference type="Proteomes" id="UP000792457"/>
    </source>
</evidence>
<name>A0A8K0NZK4_LADFU</name>
<dbReference type="OrthoDB" id="8068264at2759"/>
<gene>
    <name evidence="2" type="ORF">J437_LFUL007197</name>
</gene>
<keyword evidence="3" id="KW-1185">Reference proteome</keyword>
<evidence type="ECO:0000256" key="1">
    <source>
        <dbReference type="SAM" id="MobiDB-lite"/>
    </source>
</evidence>
<organism evidence="2 3">
    <name type="scientific">Ladona fulva</name>
    <name type="common">Scarce chaser dragonfly</name>
    <name type="synonym">Libellula fulva</name>
    <dbReference type="NCBI Taxonomy" id="123851"/>
    <lineage>
        <taxon>Eukaryota</taxon>
        <taxon>Metazoa</taxon>
        <taxon>Ecdysozoa</taxon>
        <taxon>Arthropoda</taxon>
        <taxon>Hexapoda</taxon>
        <taxon>Insecta</taxon>
        <taxon>Pterygota</taxon>
        <taxon>Palaeoptera</taxon>
        <taxon>Odonata</taxon>
        <taxon>Epiprocta</taxon>
        <taxon>Anisoptera</taxon>
        <taxon>Libelluloidea</taxon>
        <taxon>Libellulidae</taxon>
        <taxon>Ladona</taxon>
    </lineage>
</organism>
<sequence length="247" mass="27326">MKQGITSLSPPRPLPLFQILLQTTSPAEIFESLQYICNMKVEIEKFGPPSGPPQCHRCQLFGHTMKACQLNFRCIKCGQSHPSSECYSILPKGLTCTNCKGSHPANDRGCPAYMSIKERLAKLKEAAKQASGKPNVQPPPVNSTTFPTFILTSHESTYASVASSEPTQLKKSPPLMDLAIMVHAQEGPFFSERRIFTQTFFPQQSPVFTSLQESSAKEKRSKKPTASAFNDERMASSHTTKTDSRIL</sequence>
<proteinExistence type="predicted"/>
<accession>A0A8K0NZK4</accession>
<comment type="caution">
    <text evidence="2">The sequence shown here is derived from an EMBL/GenBank/DDBJ whole genome shotgun (WGS) entry which is preliminary data.</text>
</comment>
<protein>
    <submittedName>
        <fullName evidence="2">Uncharacterized protein</fullName>
    </submittedName>
</protein>
<reference evidence="2" key="1">
    <citation type="submission" date="2013-04" db="EMBL/GenBank/DDBJ databases">
        <authorList>
            <person name="Qu J."/>
            <person name="Murali S.C."/>
            <person name="Bandaranaike D."/>
            <person name="Bellair M."/>
            <person name="Blankenburg K."/>
            <person name="Chao H."/>
            <person name="Dinh H."/>
            <person name="Doddapaneni H."/>
            <person name="Downs B."/>
            <person name="Dugan-Rocha S."/>
            <person name="Elkadiri S."/>
            <person name="Gnanaolivu R.D."/>
            <person name="Hernandez B."/>
            <person name="Javaid M."/>
            <person name="Jayaseelan J.C."/>
            <person name="Lee S."/>
            <person name="Li M."/>
            <person name="Ming W."/>
            <person name="Munidasa M."/>
            <person name="Muniz J."/>
            <person name="Nguyen L."/>
            <person name="Ongeri F."/>
            <person name="Osuji N."/>
            <person name="Pu L.-L."/>
            <person name="Puazo M."/>
            <person name="Qu C."/>
            <person name="Quiroz J."/>
            <person name="Raj R."/>
            <person name="Weissenberger G."/>
            <person name="Xin Y."/>
            <person name="Zou X."/>
            <person name="Han Y."/>
            <person name="Richards S."/>
            <person name="Worley K."/>
            <person name="Muzny D."/>
            <person name="Gibbs R."/>
        </authorList>
    </citation>
    <scope>NUCLEOTIDE SEQUENCE</scope>
    <source>
        <strain evidence="2">Sampled in the wild</strain>
    </source>
</reference>
<dbReference type="AlphaFoldDB" id="A0A8K0NZK4"/>
<dbReference type="Proteomes" id="UP000792457">
    <property type="component" value="Unassembled WGS sequence"/>
</dbReference>